<evidence type="ECO:0000313" key="2">
    <source>
        <dbReference type="EMBL" id="BAE86203.1"/>
    </source>
</evidence>
<sequence>MSVIDMPILALLLQGIPEEIGVITLAYAIARIPFRWKEIIPMGIIFALIVSFIRAQNLPFGTHTIVLIFALFIFITLKGKKDVSIALVASILSFLAIIVFEVICISLLTSIFKTPNEEIFMDPVKRVLFTEPQVILLFLTAFIIRRKREPHD</sequence>
<dbReference type="HOGENOM" id="CLU_135084_0_1_9"/>
<dbReference type="KEGG" id="dsy:DSY4414"/>
<name>Q24P39_DESHY</name>
<dbReference type="Proteomes" id="UP000001946">
    <property type="component" value="Chromosome"/>
</dbReference>
<protein>
    <submittedName>
        <fullName evidence="2">Uncharacterized protein</fullName>
    </submittedName>
</protein>
<accession>Q24P39</accession>
<gene>
    <name evidence="2" type="ordered locus">DSY4414</name>
</gene>
<feature type="transmembrane region" description="Helical" evidence="1">
    <location>
        <begin position="124"/>
        <end position="144"/>
    </location>
</feature>
<evidence type="ECO:0000256" key="1">
    <source>
        <dbReference type="SAM" id="Phobius"/>
    </source>
</evidence>
<dbReference type="RefSeq" id="WP_011461812.1">
    <property type="nucleotide sequence ID" value="NC_007907.1"/>
</dbReference>
<keyword evidence="1" id="KW-0812">Transmembrane</keyword>
<proteinExistence type="predicted"/>
<organism evidence="2 3">
    <name type="scientific">Desulfitobacterium hafniense (strain Y51)</name>
    <dbReference type="NCBI Taxonomy" id="138119"/>
    <lineage>
        <taxon>Bacteria</taxon>
        <taxon>Bacillati</taxon>
        <taxon>Bacillota</taxon>
        <taxon>Clostridia</taxon>
        <taxon>Eubacteriales</taxon>
        <taxon>Desulfitobacteriaceae</taxon>
        <taxon>Desulfitobacterium</taxon>
    </lineage>
</organism>
<dbReference type="AlphaFoldDB" id="Q24P39"/>
<keyword evidence="1" id="KW-0472">Membrane</keyword>
<reference evidence="2 3" key="1">
    <citation type="journal article" date="2006" name="J. Bacteriol.">
        <title>Complete genome sequence of the dehalorespiring bacterium Desulfitobacterium hafniense Y51 and comparison with Dehalococcoides ethenogenes 195.</title>
        <authorList>
            <person name="Nonaka H."/>
            <person name="Keresztes G."/>
            <person name="Shinoda Y."/>
            <person name="Ikenaga Y."/>
            <person name="Abe M."/>
            <person name="Naito K."/>
            <person name="Inatomi K."/>
            <person name="Furukawa K."/>
            <person name="Inui M."/>
            <person name="Yukawa H."/>
        </authorList>
    </citation>
    <scope>NUCLEOTIDE SEQUENCE [LARGE SCALE GENOMIC DNA]</scope>
    <source>
        <strain evidence="2 3">Y51</strain>
    </source>
</reference>
<dbReference type="STRING" id="138119.DSY4414"/>
<feature type="transmembrane region" description="Helical" evidence="1">
    <location>
        <begin position="60"/>
        <end position="77"/>
    </location>
</feature>
<dbReference type="eggNOG" id="ENOG50337EJ">
    <property type="taxonomic scope" value="Bacteria"/>
</dbReference>
<keyword evidence="1" id="KW-1133">Transmembrane helix</keyword>
<dbReference type="EMBL" id="AP008230">
    <property type="protein sequence ID" value="BAE86203.1"/>
    <property type="molecule type" value="Genomic_DNA"/>
</dbReference>
<evidence type="ECO:0000313" key="3">
    <source>
        <dbReference type="Proteomes" id="UP000001946"/>
    </source>
</evidence>
<feature type="transmembrane region" description="Helical" evidence="1">
    <location>
        <begin position="84"/>
        <end position="112"/>
    </location>
</feature>
<keyword evidence="3" id="KW-1185">Reference proteome</keyword>
<feature type="transmembrane region" description="Helical" evidence="1">
    <location>
        <begin position="6"/>
        <end position="29"/>
    </location>
</feature>
<feature type="transmembrane region" description="Helical" evidence="1">
    <location>
        <begin position="36"/>
        <end position="54"/>
    </location>
</feature>